<accession>A0A2Z7A5I9</accession>
<evidence type="ECO:0000313" key="1">
    <source>
        <dbReference type="EMBL" id="KZV16716.1"/>
    </source>
</evidence>
<reference evidence="1 2" key="1">
    <citation type="journal article" date="2015" name="Proc. Natl. Acad. Sci. U.S.A.">
        <title>The resurrection genome of Boea hygrometrica: A blueprint for survival of dehydration.</title>
        <authorList>
            <person name="Xiao L."/>
            <person name="Yang G."/>
            <person name="Zhang L."/>
            <person name="Yang X."/>
            <person name="Zhao S."/>
            <person name="Ji Z."/>
            <person name="Zhou Q."/>
            <person name="Hu M."/>
            <person name="Wang Y."/>
            <person name="Chen M."/>
            <person name="Xu Y."/>
            <person name="Jin H."/>
            <person name="Xiao X."/>
            <person name="Hu G."/>
            <person name="Bao F."/>
            <person name="Hu Y."/>
            <person name="Wan P."/>
            <person name="Li L."/>
            <person name="Deng X."/>
            <person name="Kuang T."/>
            <person name="Xiang C."/>
            <person name="Zhu J.K."/>
            <person name="Oliver M.J."/>
            <person name="He Y."/>
        </authorList>
    </citation>
    <scope>NUCLEOTIDE SEQUENCE [LARGE SCALE GENOMIC DNA]</scope>
    <source>
        <strain evidence="2">cv. XS01</strain>
    </source>
</reference>
<name>A0A2Z7A5I9_9LAMI</name>
<dbReference type="Proteomes" id="UP000250235">
    <property type="component" value="Unassembled WGS sequence"/>
</dbReference>
<dbReference type="AlphaFoldDB" id="A0A2Z7A5I9"/>
<dbReference type="EMBL" id="KV018647">
    <property type="protein sequence ID" value="KZV16716.1"/>
    <property type="molecule type" value="Genomic_DNA"/>
</dbReference>
<protein>
    <submittedName>
        <fullName evidence="1">Uncharacterized protein</fullName>
    </submittedName>
</protein>
<evidence type="ECO:0000313" key="2">
    <source>
        <dbReference type="Proteomes" id="UP000250235"/>
    </source>
</evidence>
<keyword evidence="2" id="KW-1185">Reference proteome</keyword>
<organism evidence="1 2">
    <name type="scientific">Dorcoceras hygrometricum</name>
    <dbReference type="NCBI Taxonomy" id="472368"/>
    <lineage>
        <taxon>Eukaryota</taxon>
        <taxon>Viridiplantae</taxon>
        <taxon>Streptophyta</taxon>
        <taxon>Embryophyta</taxon>
        <taxon>Tracheophyta</taxon>
        <taxon>Spermatophyta</taxon>
        <taxon>Magnoliopsida</taxon>
        <taxon>eudicotyledons</taxon>
        <taxon>Gunneridae</taxon>
        <taxon>Pentapetalae</taxon>
        <taxon>asterids</taxon>
        <taxon>lamiids</taxon>
        <taxon>Lamiales</taxon>
        <taxon>Gesneriaceae</taxon>
        <taxon>Didymocarpoideae</taxon>
        <taxon>Trichosporeae</taxon>
        <taxon>Loxocarpinae</taxon>
        <taxon>Dorcoceras</taxon>
    </lineage>
</organism>
<gene>
    <name evidence="1" type="ORF">F511_01672</name>
</gene>
<sequence>MTSAVMSSQSAVEESSAGALSEDVSAAGSRHSAKKRWNQQRATVQPADVIVGVRSSIRSSLLIPSFFALCLDPTADTSSLSAPAELSSTADCDDITADVIIADSRSCASSQLLIVMTSSLLLIASSRIYADVITTDSQFLSISNADDRALAALPKAIAFGKAASARSYNWYQIQALENRAKKNQIWDGQLRSGTVNSDLGQSTVNSDLGQSTVKSDLDSQLRSAQQSTQIWTVNSQLRSGQSTVNSDMDSRQLRSEKFKSQLSSRLVNAALYWSTQLWTGQHSFGLVNSDLDGQLSLDQVNSDLATQIKIWRCKFRFGDVNSDLATHI</sequence>
<proteinExistence type="predicted"/>